<keyword evidence="5" id="KW-0732">Signal</keyword>
<dbReference type="OrthoDB" id="9811998at2"/>
<evidence type="ECO:0000256" key="1">
    <source>
        <dbReference type="ARBA" id="ARBA00010996"/>
    </source>
</evidence>
<evidence type="ECO:0000256" key="4">
    <source>
        <dbReference type="PIRSR" id="PIRSR603782-2"/>
    </source>
</evidence>
<feature type="disulfide bond" description="Redox-active" evidence="4">
    <location>
        <begin position="58"/>
        <end position="62"/>
    </location>
</feature>
<keyword evidence="8" id="KW-1185">Reference proteome</keyword>
<dbReference type="PANTHER" id="PTHR12151:SF25">
    <property type="entry name" value="LINALOOL DEHYDRATASE_ISOMERASE DOMAIN-CONTAINING PROTEIN"/>
    <property type="match status" value="1"/>
</dbReference>
<dbReference type="EMBL" id="WKKI01000008">
    <property type="protein sequence ID" value="MRX71880.1"/>
    <property type="molecule type" value="Genomic_DNA"/>
</dbReference>
<comment type="caution">
    <text evidence="7">The sequence shown here is derived from an EMBL/GenBank/DDBJ whole genome shotgun (WGS) entry which is preliminary data.</text>
</comment>
<dbReference type="Gene3D" id="3.40.30.10">
    <property type="entry name" value="Glutaredoxin"/>
    <property type="match status" value="1"/>
</dbReference>
<dbReference type="InterPro" id="IPR003782">
    <property type="entry name" value="SCO1/SenC"/>
</dbReference>
<gene>
    <name evidence="7" type="ORF">GJU40_06795</name>
</gene>
<feature type="binding site" evidence="3">
    <location>
        <position position="62"/>
    </location>
    <ligand>
        <name>Cu cation</name>
        <dbReference type="ChEBI" id="CHEBI:23378"/>
    </ligand>
</feature>
<reference evidence="7 8" key="1">
    <citation type="submission" date="2019-11" db="EMBL/GenBank/DDBJ databases">
        <title>Bacillus lacus genome.</title>
        <authorList>
            <person name="Allen C.J."/>
            <person name="Newman J.D."/>
        </authorList>
    </citation>
    <scope>NUCLEOTIDE SEQUENCE [LARGE SCALE GENOMIC DNA]</scope>
    <source>
        <strain evidence="7 8">KCTC 33946</strain>
    </source>
</reference>
<dbReference type="Pfam" id="PF02630">
    <property type="entry name" value="SCO1-SenC"/>
    <property type="match status" value="1"/>
</dbReference>
<feature type="signal peptide" evidence="5">
    <location>
        <begin position="1"/>
        <end position="17"/>
    </location>
</feature>
<feature type="chain" id="PRO_5038733236" evidence="5">
    <location>
        <begin position="18"/>
        <end position="182"/>
    </location>
</feature>
<dbReference type="Proteomes" id="UP000448867">
    <property type="component" value="Unassembled WGS sequence"/>
</dbReference>
<keyword evidence="3" id="KW-0479">Metal-binding</keyword>
<evidence type="ECO:0000313" key="7">
    <source>
        <dbReference type="EMBL" id="MRX71880.1"/>
    </source>
</evidence>
<dbReference type="CDD" id="cd02968">
    <property type="entry name" value="SCO"/>
    <property type="match status" value="1"/>
</dbReference>
<feature type="binding site" evidence="3">
    <location>
        <position position="148"/>
    </location>
    <ligand>
        <name>Cu cation</name>
        <dbReference type="ChEBI" id="CHEBI:23378"/>
    </ligand>
</feature>
<dbReference type="RefSeq" id="WP_154307011.1">
    <property type="nucleotide sequence ID" value="NZ_WKKI01000008.1"/>
</dbReference>
<dbReference type="SUPFAM" id="SSF52833">
    <property type="entry name" value="Thioredoxin-like"/>
    <property type="match status" value="1"/>
</dbReference>
<keyword evidence="2 3" id="KW-0186">Copper</keyword>
<evidence type="ECO:0000256" key="5">
    <source>
        <dbReference type="SAM" id="SignalP"/>
    </source>
</evidence>
<evidence type="ECO:0000259" key="6">
    <source>
        <dbReference type="PROSITE" id="PS51352"/>
    </source>
</evidence>
<dbReference type="InterPro" id="IPR036249">
    <property type="entry name" value="Thioredoxin-like_sf"/>
</dbReference>
<accession>A0A7X2IY01</accession>
<dbReference type="AlphaFoldDB" id="A0A7X2IY01"/>
<dbReference type="InterPro" id="IPR013766">
    <property type="entry name" value="Thioredoxin_domain"/>
</dbReference>
<dbReference type="GO" id="GO:0046872">
    <property type="term" value="F:metal ion binding"/>
    <property type="evidence" value="ECO:0007669"/>
    <property type="project" value="UniProtKB-KW"/>
</dbReference>
<sequence>MKHFFTVIILLCLSACAPGTSSGYHMQEFTFKNQKGEDFGTDQLKGKTWIADFIFTNCETVCPPMTANMAFLQSKLQEAGIEAEFVSFSVDPQTDSPQVLSDYQQKFSGNPENWNMLTGYTQKEIETFAREAFQTLVQKPQSSDQVIHSTNFYLIGPDGKILRSYSFTEGIYAEKIIKEIKK</sequence>
<dbReference type="PROSITE" id="PS51352">
    <property type="entry name" value="THIOREDOXIN_2"/>
    <property type="match status" value="1"/>
</dbReference>
<evidence type="ECO:0000256" key="3">
    <source>
        <dbReference type="PIRSR" id="PIRSR603782-1"/>
    </source>
</evidence>
<feature type="domain" description="Thioredoxin" evidence="6">
    <location>
        <begin position="20"/>
        <end position="182"/>
    </location>
</feature>
<keyword evidence="4" id="KW-1015">Disulfide bond</keyword>
<name>A0A7X2IY01_9BACI</name>
<organism evidence="7 8">
    <name type="scientific">Metabacillus lacus</name>
    <dbReference type="NCBI Taxonomy" id="1983721"/>
    <lineage>
        <taxon>Bacteria</taxon>
        <taxon>Bacillati</taxon>
        <taxon>Bacillota</taxon>
        <taxon>Bacilli</taxon>
        <taxon>Bacillales</taxon>
        <taxon>Bacillaceae</taxon>
        <taxon>Metabacillus</taxon>
    </lineage>
</organism>
<evidence type="ECO:0000313" key="8">
    <source>
        <dbReference type="Proteomes" id="UP000448867"/>
    </source>
</evidence>
<comment type="similarity">
    <text evidence="1">Belongs to the SCO1/2 family.</text>
</comment>
<feature type="binding site" evidence="3">
    <location>
        <position position="58"/>
    </location>
    <ligand>
        <name>Cu cation</name>
        <dbReference type="ChEBI" id="CHEBI:23378"/>
    </ligand>
</feature>
<protein>
    <submittedName>
        <fullName evidence="7">Redoxin domain-containing protein</fullName>
    </submittedName>
</protein>
<proteinExistence type="inferred from homology"/>
<evidence type="ECO:0000256" key="2">
    <source>
        <dbReference type="ARBA" id="ARBA00023008"/>
    </source>
</evidence>
<dbReference type="PANTHER" id="PTHR12151">
    <property type="entry name" value="ELECTRON TRANSPORT PROTIN SCO1/SENC FAMILY MEMBER"/>
    <property type="match status" value="1"/>
</dbReference>